<evidence type="ECO:0000259" key="1">
    <source>
        <dbReference type="Pfam" id="PF07516"/>
    </source>
</evidence>
<dbReference type="EMBL" id="JAVAMP010000004">
    <property type="protein sequence ID" value="MDP5274693.1"/>
    <property type="molecule type" value="Genomic_DNA"/>
</dbReference>
<dbReference type="Gene3D" id="1.10.3060.10">
    <property type="entry name" value="Helical scaffold and wing domains of SecA"/>
    <property type="match status" value="2"/>
</dbReference>
<dbReference type="RefSeq" id="WP_305992001.1">
    <property type="nucleotide sequence ID" value="NZ_JAVAMP010000004.1"/>
</dbReference>
<keyword evidence="3" id="KW-1185">Reference proteome</keyword>
<feature type="domain" description="SecA Wing/Scaffold" evidence="1">
    <location>
        <begin position="79"/>
        <end position="159"/>
    </location>
</feature>
<organism evidence="2 3">
    <name type="scientific">Chengkuizengella axinellae</name>
    <dbReference type="NCBI Taxonomy" id="3064388"/>
    <lineage>
        <taxon>Bacteria</taxon>
        <taxon>Bacillati</taxon>
        <taxon>Bacillota</taxon>
        <taxon>Bacilli</taxon>
        <taxon>Bacillales</taxon>
        <taxon>Paenibacillaceae</taxon>
        <taxon>Chengkuizengella</taxon>
    </lineage>
</organism>
<dbReference type="InterPro" id="IPR011116">
    <property type="entry name" value="SecA_Wing/Scaffold"/>
</dbReference>
<sequence length="204" mass="24250">MTCLFDTLKRDVPIESSKMIQNIEHIQRRIDGENFEIRKTLNKYTDIIEEQRCVINNKRHEILMDRSMGDLFASKEPEIYESLCKQLGIKKMHQIEKRITLLQIDQCWADYLDYVEYIKEGIHLESIAKKNPLDEFHKLLISAFNELDEKIEQGIMNQFYCIDPKKGIDLEMNILKHPSATWTYIVNDNLDISKKFSLSKFRFL</sequence>
<dbReference type="SUPFAM" id="SSF81886">
    <property type="entry name" value="Helical scaffold and wing domains of SecA"/>
    <property type="match status" value="1"/>
</dbReference>
<dbReference type="InterPro" id="IPR036266">
    <property type="entry name" value="SecA_Wing/Scaffold_sf"/>
</dbReference>
<protein>
    <recommendedName>
        <fullName evidence="1">SecA Wing/Scaffold domain-containing protein</fullName>
    </recommendedName>
</protein>
<comment type="caution">
    <text evidence="2">The sequence shown here is derived from an EMBL/GenBank/DDBJ whole genome shotgun (WGS) entry which is preliminary data.</text>
</comment>
<evidence type="ECO:0000313" key="3">
    <source>
        <dbReference type="Proteomes" id="UP001231941"/>
    </source>
</evidence>
<feature type="domain" description="SecA Wing/Scaffold" evidence="1">
    <location>
        <begin position="13"/>
        <end position="70"/>
    </location>
</feature>
<name>A0ABT9IZQ4_9BACL</name>
<evidence type="ECO:0000313" key="2">
    <source>
        <dbReference type="EMBL" id="MDP5274693.1"/>
    </source>
</evidence>
<proteinExistence type="predicted"/>
<accession>A0ABT9IZQ4</accession>
<reference evidence="2 3" key="1">
    <citation type="submission" date="2023-08" db="EMBL/GenBank/DDBJ databases">
        <authorList>
            <person name="Park J.-S."/>
        </authorList>
    </citation>
    <scope>NUCLEOTIDE SEQUENCE [LARGE SCALE GENOMIC DNA]</scope>
    <source>
        <strain evidence="2 3">2205SS18-9</strain>
    </source>
</reference>
<dbReference type="Proteomes" id="UP001231941">
    <property type="component" value="Unassembled WGS sequence"/>
</dbReference>
<dbReference type="Pfam" id="PF07516">
    <property type="entry name" value="SecA_SW"/>
    <property type="match status" value="2"/>
</dbReference>
<gene>
    <name evidence="2" type="ORF">Q5Y73_11275</name>
</gene>